<gene>
    <name evidence="9" type="ORF">E3O19_11805</name>
</gene>
<evidence type="ECO:0000256" key="7">
    <source>
        <dbReference type="PROSITE-ProRule" id="PRU00423"/>
    </source>
</evidence>
<dbReference type="RefSeq" id="WP_134567838.1">
    <property type="nucleotide sequence ID" value="NZ_SOFP01000050.1"/>
</dbReference>
<dbReference type="EMBL" id="SOFP01000050">
    <property type="protein sequence ID" value="TFC14015.1"/>
    <property type="molecule type" value="Genomic_DNA"/>
</dbReference>
<dbReference type="OrthoDB" id="9808134at2"/>
<keyword evidence="10" id="KW-1185">Reference proteome</keyword>
<evidence type="ECO:0000256" key="4">
    <source>
        <dbReference type="ARBA" id="ARBA00022679"/>
    </source>
</evidence>
<dbReference type="PANTHER" id="PTHR34581:SF2">
    <property type="entry name" value="PTS SYSTEM N,N'-DIACETYLCHITOBIOSE-SPECIFIC EIIB COMPONENT"/>
    <property type="match status" value="1"/>
</dbReference>
<feature type="domain" description="PTS EIIB type-3" evidence="8">
    <location>
        <begin position="1"/>
        <end position="101"/>
    </location>
</feature>
<dbReference type="InterPro" id="IPR036095">
    <property type="entry name" value="PTS_EIIB-like_sf"/>
</dbReference>
<dbReference type="InterPro" id="IPR003501">
    <property type="entry name" value="PTS_EIIB_2/3"/>
</dbReference>
<evidence type="ECO:0000259" key="8">
    <source>
        <dbReference type="PROSITE" id="PS51100"/>
    </source>
</evidence>
<evidence type="ECO:0000256" key="2">
    <source>
        <dbReference type="ARBA" id="ARBA00022553"/>
    </source>
</evidence>
<dbReference type="GO" id="GO:0009401">
    <property type="term" value="P:phosphoenolpyruvate-dependent sugar phosphotransferase system"/>
    <property type="evidence" value="ECO:0007669"/>
    <property type="project" value="UniProtKB-KW"/>
</dbReference>
<name>A0A4R8WT44_9MICO</name>
<dbReference type="AlphaFoldDB" id="A0A4R8WT44"/>
<evidence type="ECO:0000256" key="1">
    <source>
        <dbReference type="ARBA" id="ARBA00022448"/>
    </source>
</evidence>
<sequence length="101" mass="10525">MRILIVCGAGVSSTFVALRIRRTAADRDLDLEVSAGSESDLPDALDGVDVLLVGPHLAARFDEFKAQAERAGAGCALLPNTIFTERDGNEALDAALGTLIG</sequence>
<keyword evidence="3 9" id="KW-0762">Sugar transport</keyword>
<feature type="modified residue" description="Phosphocysteine; by EIIA" evidence="7">
    <location>
        <position position="7"/>
    </location>
</feature>
<protein>
    <submittedName>
        <fullName evidence="9">PTS sugar transporter</fullName>
    </submittedName>
</protein>
<dbReference type="Pfam" id="PF02302">
    <property type="entry name" value="PTS_IIB"/>
    <property type="match status" value="1"/>
</dbReference>
<dbReference type="SUPFAM" id="SSF52794">
    <property type="entry name" value="PTS system IIB component-like"/>
    <property type="match status" value="1"/>
</dbReference>
<dbReference type="Gene3D" id="3.40.50.2300">
    <property type="match status" value="1"/>
</dbReference>
<evidence type="ECO:0000313" key="9">
    <source>
        <dbReference type="EMBL" id="TFC14015.1"/>
    </source>
</evidence>
<organism evidence="9 10">
    <name type="scientific">Cryobacterium algoritolerans</name>
    <dbReference type="NCBI Taxonomy" id="1259184"/>
    <lineage>
        <taxon>Bacteria</taxon>
        <taxon>Bacillati</taxon>
        <taxon>Actinomycetota</taxon>
        <taxon>Actinomycetes</taxon>
        <taxon>Micrococcales</taxon>
        <taxon>Microbacteriaceae</taxon>
        <taxon>Cryobacterium</taxon>
    </lineage>
</organism>
<dbReference type="PANTHER" id="PTHR34581">
    <property type="entry name" value="PTS SYSTEM N,N'-DIACETYLCHITOBIOSE-SPECIFIC EIIB COMPONENT"/>
    <property type="match status" value="1"/>
</dbReference>
<dbReference type="Proteomes" id="UP000298412">
    <property type="component" value="Unassembled WGS sequence"/>
</dbReference>
<keyword evidence="5" id="KW-0598">Phosphotransferase system</keyword>
<evidence type="ECO:0000256" key="6">
    <source>
        <dbReference type="ARBA" id="ARBA00022777"/>
    </source>
</evidence>
<keyword evidence="4" id="KW-0808">Transferase</keyword>
<dbReference type="GO" id="GO:0008982">
    <property type="term" value="F:protein-N(PI)-phosphohistidine-sugar phosphotransferase activity"/>
    <property type="evidence" value="ECO:0007669"/>
    <property type="project" value="InterPro"/>
</dbReference>
<dbReference type="InterPro" id="IPR013012">
    <property type="entry name" value="PTS_EIIB_3"/>
</dbReference>
<dbReference type="GO" id="GO:0016301">
    <property type="term" value="F:kinase activity"/>
    <property type="evidence" value="ECO:0007669"/>
    <property type="project" value="UniProtKB-KW"/>
</dbReference>
<keyword evidence="1" id="KW-0813">Transport</keyword>
<evidence type="ECO:0000313" key="10">
    <source>
        <dbReference type="Proteomes" id="UP000298412"/>
    </source>
</evidence>
<evidence type="ECO:0000256" key="3">
    <source>
        <dbReference type="ARBA" id="ARBA00022597"/>
    </source>
</evidence>
<evidence type="ECO:0000256" key="5">
    <source>
        <dbReference type="ARBA" id="ARBA00022683"/>
    </source>
</evidence>
<accession>A0A4R8WT44</accession>
<reference evidence="9 10" key="1">
    <citation type="submission" date="2019-03" db="EMBL/GenBank/DDBJ databases">
        <title>Genomics of glacier-inhabiting Cryobacterium strains.</title>
        <authorList>
            <person name="Liu Q."/>
            <person name="Xin Y.-H."/>
        </authorList>
    </citation>
    <scope>NUCLEOTIDE SEQUENCE [LARGE SCALE GENOMIC DNA]</scope>
    <source>
        <strain evidence="9 10">MDT1-3</strain>
    </source>
</reference>
<comment type="caution">
    <text evidence="9">The sequence shown here is derived from an EMBL/GenBank/DDBJ whole genome shotgun (WGS) entry which is preliminary data.</text>
</comment>
<dbReference type="PROSITE" id="PS51100">
    <property type="entry name" value="PTS_EIIB_TYPE_3"/>
    <property type="match status" value="1"/>
</dbReference>
<keyword evidence="2" id="KW-0597">Phosphoprotein</keyword>
<dbReference type="InterPro" id="IPR051819">
    <property type="entry name" value="PTS_sugar-specific_EIIB"/>
</dbReference>
<proteinExistence type="predicted"/>
<keyword evidence="6" id="KW-0418">Kinase</keyword>